<accession>A0ABU1YE55</accession>
<dbReference type="RefSeq" id="WP_310284074.1">
    <property type="nucleotide sequence ID" value="NZ_JAVDWQ010000023.1"/>
</dbReference>
<feature type="signal peptide" evidence="1">
    <location>
        <begin position="1"/>
        <end position="24"/>
    </location>
</feature>
<comment type="caution">
    <text evidence="3">The sequence shown here is derived from an EMBL/GenBank/DDBJ whole genome shotgun (WGS) entry which is preliminary data.</text>
</comment>
<organism evidence="3 4">
    <name type="scientific">Flavobacterium piscis</name>
    <dbReference type="NCBI Taxonomy" id="1114874"/>
    <lineage>
        <taxon>Bacteria</taxon>
        <taxon>Pseudomonadati</taxon>
        <taxon>Bacteroidota</taxon>
        <taxon>Flavobacteriia</taxon>
        <taxon>Flavobacteriales</taxon>
        <taxon>Flavobacteriaceae</taxon>
        <taxon>Flavobacterium</taxon>
    </lineage>
</organism>
<evidence type="ECO:0000313" key="3">
    <source>
        <dbReference type="EMBL" id="MDR7212443.1"/>
    </source>
</evidence>
<name>A0ABU1YE55_9FLAO</name>
<dbReference type="InterPro" id="IPR035940">
    <property type="entry name" value="CAP_sf"/>
</dbReference>
<protein>
    <submittedName>
        <fullName evidence="3">Uncharacterized protein YkwD</fullName>
    </submittedName>
</protein>
<evidence type="ECO:0000259" key="2">
    <source>
        <dbReference type="Pfam" id="PF00188"/>
    </source>
</evidence>
<dbReference type="PANTHER" id="PTHR31157:SF1">
    <property type="entry name" value="SCP DOMAIN-CONTAINING PROTEIN"/>
    <property type="match status" value="1"/>
</dbReference>
<dbReference type="SUPFAM" id="SSF55797">
    <property type="entry name" value="PR-1-like"/>
    <property type="match status" value="1"/>
</dbReference>
<dbReference type="Pfam" id="PF00188">
    <property type="entry name" value="CAP"/>
    <property type="match status" value="1"/>
</dbReference>
<keyword evidence="4" id="KW-1185">Reference proteome</keyword>
<sequence>MKRIFRISLFITIILLTVSCSSESSDQGEVENPSEELITDYSYNESEIVLMQLINRHRENIGLKALIKVNHISFKSEEHSNYMIANRVVSHDNFSARSENIIKVLNAHKVGENVAYNYKTSEGVLIAWLASGEHKKNIEGDYTHFGIAIKIDAENGRKYYTNIFAKI</sequence>
<dbReference type="EMBL" id="JAVDWQ010000023">
    <property type="protein sequence ID" value="MDR7212443.1"/>
    <property type="molecule type" value="Genomic_DNA"/>
</dbReference>
<reference evidence="3 4" key="1">
    <citation type="submission" date="2023-07" db="EMBL/GenBank/DDBJ databases">
        <title>Sorghum-associated microbial communities from plants grown in Nebraska, USA.</title>
        <authorList>
            <person name="Schachtman D."/>
        </authorList>
    </citation>
    <scope>NUCLEOTIDE SEQUENCE [LARGE SCALE GENOMIC DNA]</scope>
    <source>
        <strain evidence="3 4">4129</strain>
    </source>
</reference>
<evidence type="ECO:0000313" key="4">
    <source>
        <dbReference type="Proteomes" id="UP001269081"/>
    </source>
</evidence>
<feature type="chain" id="PRO_5045567150" evidence="1">
    <location>
        <begin position="25"/>
        <end position="167"/>
    </location>
</feature>
<dbReference type="PANTHER" id="PTHR31157">
    <property type="entry name" value="SCP DOMAIN-CONTAINING PROTEIN"/>
    <property type="match status" value="1"/>
</dbReference>
<feature type="domain" description="SCP" evidence="2">
    <location>
        <begin position="52"/>
        <end position="160"/>
    </location>
</feature>
<dbReference type="InterPro" id="IPR014044">
    <property type="entry name" value="CAP_dom"/>
</dbReference>
<dbReference type="CDD" id="cd05379">
    <property type="entry name" value="CAP_bacterial"/>
    <property type="match status" value="1"/>
</dbReference>
<dbReference type="PROSITE" id="PS51257">
    <property type="entry name" value="PROKAR_LIPOPROTEIN"/>
    <property type="match status" value="1"/>
</dbReference>
<evidence type="ECO:0000256" key="1">
    <source>
        <dbReference type="SAM" id="SignalP"/>
    </source>
</evidence>
<dbReference type="Gene3D" id="3.40.33.10">
    <property type="entry name" value="CAP"/>
    <property type="match status" value="1"/>
</dbReference>
<dbReference type="Proteomes" id="UP001269081">
    <property type="component" value="Unassembled WGS sequence"/>
</dbReference>
<gene>
    <name evidence="3" type="ORF">J2W48_004404</name>
</gene>
<proteinExistence type="predicted"/>
<keyword evidence="1" id="KW-0732">Signal</keyword>